<dbReference type="Proteomes" id="UP001501563">
    <property type="component" value="Unassembled WGS sequence"/>
</dbReference>
<accession>A0ABP7LJH3</accession>
<dbReference type="EMBL" id="BAAAZA010000045">
    <property type="protein sequence ID" value="GAA3900706.1"/>
    <property type="molecule type" value="Genomic_DNA"/>
</dbReference>
<evidence type="ECO:0000313" key="1">
    <source>
        <dbReference type="EMBL" id="GAA3900706.1"/>
    </source>
</evidence>
<organism evidence="1 2">
    <name type="scientific">Streptomyces lannensis</name>
    <dbReference type="NCBI Taxonomy" id="766498"/>
    <lineage>
        <taxon>Bacteria</taxon>
        <taxon>Bacillati</taxon>
        <taxon>Actinomycetota</taxon>
        <taxon>Actinomycetes</taxon>
        <taxon>Kitasatosporales</taxon>
        <taxon>Streptomycetaceae</taxon>
        <taxon>Streptomyces</taxon>
    </lineage>
</organism>
<protein>
    <submittedName>
        <fullName evidence="1">Uncharacterized protein</fullName>
    </submittedName>
</protein>
<comment type="caution">
    <text evidence="1">The sequence shown here is derived from an EMBL/GenBank/DDBJ whole genome shotgun (WGS) entry which is preliminary data.</text>
</comment>
<gene>
    <name evidence="1" type="ORF">GCM10022207_81840</name>
</gene>
<sequence length="77" mass="8232">MANYGDDEHLMAVARLRQQAHNTAGALAVYREAAGTAGVDLVHCLNWAQDTAWQDLCPYGLDPDGTPSAPWQAPLPG</sequence>
<proteinExistence type="predicted"/>
<keyword evidence="2" id="KW-1185">Reference proteome</keyword>
<evidence type="ECO:0000313" key="2">
    <source>
        <dbReference type="Proteomes" id="UP001501563"/>
    </source>
</evidence>
<reference evidence="2" key="1">
    <citation type="journal article" date="2019" name="Int. J. Syst. Evol. Microbiol.">
        <title>The Global Catalogue of Microorganisms (GCM) 10K type strain sequencing project: providing services to taxonomists for standard genome sequencing and annotation.</title>
        <authorList>
            <consortium name="The Broad Institute Genomics Platform"/>
            <consortium name="The Broad Institute Genome Sequencing Center for Infectious Disease"/>
            <person name="Wu L."/>
            <person name="Ma J."/>
        </authorList>
    </citation>
    <scope>NUCLEOTIDE SEQUENCE [LARGE SCALE GENOMIC DNA]</scope>
    <source>
        <strain evidence="2">JCM 16578</strain>
    </source>
</reference>
<name>A0ABP7LJH3_9ACTN</name>